<evidence type="ECO:0008006" key="4">
    <source>
        <dbReference type="Google" id="ProtNLM"/>
    </source>
</evidence>
<dbReference type="Proteomes" id="UP000032749">
    <property type="component" value="Chromosome"/>
</dbReference>
<organism evidence="2 3">
    <name type="scientific">Oleispira antarctica RB-8</name>
    <dbReference type="NCBI Taxonomy" id="698738"/>
    <lineage>
        <taxon>Bacteria</taxon>
        <taxon>Pseudomonadati</taxon>
        <taxon>Pseudomonadota</taxon>
        <taxon>Gammaproteobacteria</taxon>
        <taxon>Oceanospirillales</taxon>
        <taxon>Oceanospirillaceae</taxon>
        <taxon>Oleispira</taxon>
    </lineage>
</organism>
<evidence type="ECO:0000313" key="2">
    <source>
        <dbReference type="EMBL" id="CCK76394.1"/>
    </source>
</evidence>
<keyword evidence="1" id="KW-0812">Transmembrane</keyword>
<feature type="transmembrane region" description="Helical" evidence="1">
    <location>
        <begin position="289"/>
        <end position="308"/>
    </location>
</feature>
<dbReference type="AlphaFoldDB" id="R4YU61"/>
<evidence type="ECO:0000256" key="1">
    <source>
        <dbReference type="SAM" id="Phobius"/>
    </source>
</evidence>
<gene>
    <name evidence="2" type="ORF">OLEAN_C22180</name>
</gene>
<evidence type="ECO:0000313" key="3">
    <source>
        <dbReference type="Proteomes" id="UP000032749"/>
    </source>
</evidence>
<dbReference type="EMBL" id="FO203512">
    <property type="protein sequence ID" value="CCK76394.1"/>
    <property type="molecule type" value="Genomic_DNA"/>
</dbReference>
<dbReference type="OrthoDB" id="6638317at2"/>
<keyword evidence="1" id="KW-0472">Membrane</keyword>
<protein>
    <recommendedName>
        <fullName evidence="4">DUF4350 domain-containing protein</fullName>
    </recommendedName>
</protein>
<accession>R4YU61</accession>
<dbReference type="HOGENOM" id="CLU_663632_0_0_6"/>
<dbReference type="STRING" id="698738.OLEAN_C22180"/>
<dbReference type="KEGG" id="oai:OLEAN_C22180"/>
<keyword evidence="3" id="KW-1185">Reference proteome</keyword>
<keyword evidence="1" id="KW-1133">Transmembrane helix</keyword>
<name>R4YU61_OLEAN</name>
<sequence length="414" mass="48504">MKIRSALISLIVITALALAGWWVSQHITISYEDKRKSPQEDIRFNPMSALEHLLLSFDIEVQSENNRNLLHNLPSTHDAIVIRNLKHPLTHERELALLSWIKQGGQLVYEPYWLGKSDSRQYFHEKLGVLIQEAEDWENTQQPNHSWANIQGEDLFFHMNPQYVLTLKQVDFSEDSTLEPNILESNTLESNILDDSRQIIIQSNEGAHGIKVIHGQGSVLLLSDTDFLATPPVWQSYYNIEEDNNYYLTDLSTHDHAYFMWMLLKDRQKVWLIYENTSPAFLAIVYKNFPSLVIFSSIWLLLFFLFLLKRFGPVISQLPGNQRNLKQHIQQVSYYHWQQDKANHLLNVWRSRIQHRLFVKHPHLAGLNDRTLYSMLAELSGLNASEIKQAWSDPCRNQNEFISYTKRLKKLWTI</sequence>
<proteinExistence type="predicted"/>
<reference evidence="2 3" key="1">
    <citation type="journal article" date="2013" name="Nat. Commun.">
        <title>Genome sequence and functional genomic analysis of the oil-degrading bacterium Oleispira antarctica.</title>
        <authorList>
            <person name="Kube M."/>
            <person name="Chernikova T.N."/>
            <person name="Al-Ramahi Y."/>
            <person name="Beloqui A."/>
            <person name="Lopez-Cortez N."/>
            <person name="Guazzaroni M.E."/>
            <person name="Heipieper H.J."/>
            <person name="Klages S."/>
            <person name="Kotsyurbenko O.R."/>
            <person name="Langer I."/>
            <person name="Nechitaylo T.Y."/>
            <person name="Lunsdorf H."/>
            <person name="Fernandez M."/>
            <person name="Juarez S."/>
            <person name="Ciordia S."/>
            <person name="Singer A."/>
            <person name="Kagan O."/>
            <person name="Egorova O."/>
            <person name="Petit P.A."/>
            <person name="Stogios P."/>
            <person name="Kim Y."/>
            <person name="Tchigvintsev A."/>
            <person name="Flick R."/>
            <person name="Denaro R."/>
            <person name="Genovese M."/>
            <person name="Albar J.P."/>
            <person name="Reva O.N."/>
            <person name="Martinez-Gomariz M."/>
            <person name="Tran H."/>
            <person name="Ferrer M."/>
            <person name="Savchenko A."/>
            <person name="Yakunin A.F."/>
            <person name="Yakimov M.M."/>
            <person name="Golyshina O.V."/>
            <person name="Reinhardt R."/>
            <person name="Golyshin P.N."/>
        </authorList>
    </citation>
    <scope>NUCLEOTIDE SEQUENCE [LARGE SCALE GENOMIC DNA]</scope>
</reference>